<accession>A0ABQ0VPV5</accession>
<protein>
    <recommendedName>
        <fullName evidence="3">DUF2877 domain-containing protein</fullName>
    </recommendedName>
</protein>
<reference evidence="1 2" key="1">
    <citation type="submission" date="2019-07" db="EMBL/GenBank/DDBJ databases">
        <title>Whole genome shotgun sequence of Halolactibacillus miurensis NBRC 100873.</title>
        <authorList>
            <person name="Hosoyama A."/>
            <person name="Uohara A."/>
            <person name="Ohji S."/>
            <person name="Ichikawa N."/>
        </authorList>
    </citation>
    <scope>NUCLEOTIDE SEQUENCE [LARGE SCALE GENOMIC DNA]</scope>
    <source>
        <strain evidence="1 2">NBRC 100873</strain>
    </source>
</reference>
<dbReference type="RefSeq" id="WP_082394405.1">
    <property type="nucleotide sequence ID" value="NZ_BJWJ01000001.1"/>
</dbReference>
<dbReference type="InterPro" id="IPR021530">
    <property type="entry name" value="AllH-like"/>
</dbReference>
<dbReference type="Pfam" id="PF11392">
    <property type="entry name" value="AllH"/>
    <property type="match status" value="1"/>
</dbReference>
<evidence type="ECO:0000313" key="2">
    <source>
        <dbReference type="Proteomes" id="UP000321773"/>
    </source>
</evidence>
<organism evidence="1 2">
    <name type="scientific">Halolactibacillus miurensis</name>
    <dbReference type="NCBI Taxonomy" id="306541"/>
    <lineage>
        <taxon>Bacteria</taxon>
        <taxon>Bacillati</taxon>
        <taxon>Bacillota</taxon>
        <taxon>Bacilli</taxon>
        <taxon>Bacillales</taxon>
        <taxon>Bacillaceae</taxon>
        <taxon>Halolactibacillus</taxon>
    </lineage>
</organism>
<evidence type="ECO:0008006" key="3">
    <source>
        <dbReference type="Google" id="ProtNLM"/>
    </source>
</evidence>
<dbReference type="Proteomes" id="UP000321773">
    <property type="component" value="Unassembled WGS sequence"/>
</dbReference>
<keyword evidence="2" id="KW-1185">Reference proteome</keyword>
<comment type="caution">
    <text evidence="1">The sequence shown here is derived from an EMBL/GenBank/DDBJ whole genome shotgun (WGS) entry which is preliminary data.</text>
</comment>
<proteinExistence type="predicted"/>
<dbReference type="EMBL" id="BJWJ01000001">
    <property type="protein sequence ID" value="GEM03149.1"/>
    <property type="molecule type" value="Genomic_DNA"/>
</dbReference>
<evidence type="ECO:0000313" key="1">
    <source>
        <dbReference type="EMBL" id="GEM03149.1"/>
    </source>
</evidence>
<name>A0ABQ0VPV5_9BACI</name>
<sequence length="279" mass="31111">MVNNIKGGAISSLLLPLIHKIETGRVHSLFKRGINIEFDDTHLFLSAASEPLSAFGINIAPDKLADVKAVVRVGDLVVKKQHALVIYGEAAIIAIHYNDLSVMDLSFPTVICQKKAIQETVLYQMLEQSKLTEQIGLELNDTAVEHIEQLINLPKQNKQTQLALIDYFLGRGLGLTPSGDDLLMGYTMAVMAFQVSQDWLDCLAYKVSENKTTYISIAYFHALLHDHLSENFVALVKLLDTNNREVIETVIKEIQQYGHTSGYDTLYGFWLGLTMVSKS</sequence>
<gene>
    <name evidence="1" type="ORF">HMI01_01370</name>
</gene>